<feature type="domain" description="Antitoxin Xre/MbcA/ParS-like toxin-binding" evidence="1">
    <location>
        <begin position="62"/>
        <end position="112"/>
    </location>
</feature>
<dbReference type="Proteomes" id="UP000621455">
    <property type="component" value="Unassembled WGS sequence"/>
</dbReference>
<dbReference type="NCBIfam" id="TIGR02293">
    <property type="entry name" value="TAS_TIGR02293"/>
    <property type="match status" value="1"/>
</dbReference>
<proteinExistence type="predicted"/>
<organism evidence="2 3">
    <name type="scientific">Massilia frigida</name>
    <dbReference type="NCBI Taxonomy" id="2609281"/>
    <lineage>
        <taxon>Bacteria</taxon>
        <taxon>Pseudomonadati</taxon>
        <taxon>Pseudomonadota</taxon>
        <taxon>Betaproteobacteria</taxon>
        <taxon>Burkholderiales</taxon>
        <taxon>Oxalobacteraceae</taxon>
        <taxon>Telluria group</taxon>
        <taxon>Massilia</taxon>
    </lineage>
</organism>
<gene>
    <name evidence="2" type="ORF">F2P44_30635</name>
</gene>
<dbReference type="InterPro" id="IPR024467">
    <property type="entry name" value="Xre/MbcA/ParS-like_toxin-bd"/>
</dbReference>
<evidence type="ECO:0000259" key="1">
    <source>
        <dbReference type="Pfam" id="PF09722"/>
    </source>
</evidence>
<name>A0ABX0NG81_9BURK</name>
<dbReference type="Pfam" id="PF09722">
    <property type="entry name" value="Xre_MbcA_ParS_C"/>
    <property type="match status" value="1"/>
</dbReference>
<accession>A0ABX0NG81</accession>
<comment type="caution">
    <text evidence="2">The sequence shown here is derived from an EMBL/GenBank/DDBJ whole genome shotgun (WGS) entry which is preliminary data.</text>
</comment>
<keyword evidence="3" id="KW-1185">Reference proteome</keyword>
<evidence type="ECO:0000313" key="3">
    <source>
        <dbReference type="Proteomes" id="UP000621455"/>
    </source>
</evidence>
<sequence>MSKKACGLRLCCRPAYLTRWAWRWWRPLHMSKRTSQRKHATGKLLTSEQSSRAWNFAEVMTQAAAVFGSKEEGVRWLVEPALALEGRRPVDLLSTSAGDDLIKDLLTRLEYGVYA</sequence>
<reference evidence="2 3" key="1">
    <citation type="submission" date="2019-10" db="EMBL/GenBank/DDBJ databases">
        <title>Taxonomy of Antarctic Massilia spp.: description of Massilia rubra sp. nov., Massilia aquatica sp. nov., Massilia mucilaginosa sp. nov., Massilia frigida sp. nov. isolated from streams, lakes and regoliths.</title>
        <authorList>
            <person name="Holochova P."/>
            <person name="Sedlacek I."/>
            <person name="Kralova S."/>
            <person name="Maslanova I."/>
            <person name="Busse H.-J."/>
            <person name="Stankova E."/>
            <person name="Vrbovska V."/>
            <person name="Kovarovic V."/>
            <person name="Bartak M."/>
            <person name="Svec P."/>
            <person name="Pantucek R."/>
        </authorList>
    </citation>
    <scope>NUCLEOTIDE SEQUENCE [LARGE SCALE GENOMIC DNA]</scope>
    <source>
        <strain evidence="2 3">CCM 8695</strain>
    </source>
</reference>
<protein>
    <submittedName>
        <fullName evidence="2">DUF2384 domain-containing protein</fullName>
    </submittedName>
</protein>
<dbReference type="InterPro" id="IPR011979">
    <property type="entry name" value="Antitox_Xre"/>
</dbReference>
<dbReference type="EMBL" id="WHJG01000056">
    <property type="protein sequence ID" value="NHZ83593.1"/>
    <property type="molecule type" value="Genomic_DNA"/>
</dbReference>
<evidence type="ECO:0000313" key="2">
    <source>
        <dbReference type="EMBL" id="NHZ83593.1"/>
    </source>
</evidence>